<comment type="subcellular location">
    <subcellularLocation>
        <location evidence="1">Cell projection</location>
    </subcellularLocation>
</comment>
<proteinExistence type="predicted"/>
<evidence type="ECO:0000259" key="5">
    <source>
        <dbReference type="PROSITE" id="PS50106"/>
    </source>
</evidence>
<dbReference type="GO" id="GO:0032426">
    <property type="term" value="C:stereocilium tip"/>
    <property type="evidence" value="ECO:0007669"/>
    <property type="project" value="TreeGrafter"/>
</dbReference>
<dbReference type="Gene3D" id="1.20.1160.20">
    <property type="match status" value="2"/>
</dbReference>
<feature type="compositionally biased region" description="Basic residues" evidence="4">
    <location>
        <begin position="741"/>
        <end position="753"/>
    </location>
</feature>
<dbReference type="GO" id="GO:0002142">
    <property type="term" value="C:stereocilia ankle link complex"/>
    <property type="evidence" value="ECO:0007669"/>
    <property type="project" value="TreeGrafter"/>
</dbReference>
<feature type="region of interest" description="Disordered" evidence="4">
    <location>
        <begin position="298"/>
        <end position="331"/>
    </location>
</feature>
<evidence type="ECO:0000256" key="1">
    <source>
        <dbReference type="ARBA" id="ARBA00004316"/>
    </source>
</evidence>
<keyword evidence="2" id="KW-0677">Repeat</keyword>
<feature type="region of interest" description="Disordered" evidence="4">
    <location>
        <begin position="1071"/>
        <end position="1229"/>
    </location>
</feature>
<dbReference type="FunFam" id="2.30.42.10:FF:000087">
    <property type="entry name" value="Whirlin a"/>
    <property type="match status" value="1"/>
</dbReference>
<feature type="region of interest" description="Disordered" evidence="4">
    <location>
        <begin position="125"/>
        <end position="171"/>
    </location>
</feature>
<feature type="compositionally biased region" description="Polar residues" evidence="4">
    <location>
        <begin position="485"/>
        <end position="496"/>
    </location>
</feature>
<dbReference type="GO" id="GO:0005929">
    <property type="term" value="C:cilium"/>
    <property type="evidence" value="ECO:0007669"/>
    <property type="project" value="TreeGrafter"/>
</dbReference>
<evidence type="ECO:0000313" key="7">
    <source>
        <dbReference type="Proteomes" id="UP000271974"/>
    </source>
</evidence>
<dbReference type="SUPFAM" id="SSF50156">
    <property type="entry name" value="PDZ domain-like"/>
    <property type="match status" value="2"/>
</dbReference>
<name>A0A3S1I4U8_ELYCH</name>
<evidence type="ECO:0000256" key="4">
    <source>
        <dbReference type="SAM" id="MobiDB-lite"/>
    </source>
</evidence>
<dbReference type="InterPro" id="IPR051844">
    <property type="entry name" value="USH2_Complex_Protein"/>
</dbReference>
<feature type="domain" description="PDZ" evidence="5">
    <location>
        <begin position="202"/>
        <end position="274"/>
    </location>
</feature>
<dbReference type="PANTHER" id="PTHR23116">
    <property type="entry name" value="PDZ DOMAIN CONTAINING WHIRLIN AND HARMONIN-RELATED"/>
    <property type="match status" value="1"/>
</dbReference>
<reference evidence="6 7" key="1">
    <citation type="submission" date="2019-01" db="EMBL/GenBank/DDBJ databases">
        <title>A draft genome assembly of the solar-powered sea slug Elysia chlorotica.</title>
        <authorList>
            <person name="Cai H."/>
            <person name="Li Q."/>
            <person name="Fang X."/>
            <person name="Li J."/>
            <person name="Curtis N.E."/>
            <person name="Altenburger A."/>
            <person name="Shibata T."/>
            <person name="Feng M."/>
            <person name="Maeda T."/>
            <person name="Schwartz J.A."/>
            <person name="Shigenobu S."/>
            <person name="Lundholm N."/>
            <person name="Nishiyama T."/>
            <person name="Yang H."/>
            <person name="Hasebe M."/>
            <person name="Li S."/>
            <person name="Pierce S.K."/>
            <person name="Wang J."/>
        </authorList>
    </citation>
    <scope>NUCLEOTIDE SEQUENCE [LARGE SCALE GENOMIC DNA]</scope>
    <source>
        <strain evidence="6">EC2010</strain>
        <tissue evidence="6">Whole organism of an adult</tissue>
    </source>
</reference>
<evidence type="ECO:0000256" key="3">
    <source>
        <dbReference type="ARBA" id="ARBA00023273"/>
    </source>
</evidence>
<protein>
    <recommendedName>
        <fullName evidence="5">PDZ domain-containing protein</fullName>
    </recommendedName>
</protein>
<feature type="compositionally biased region" description="Low complexity" evidence="4">
    <location>
        <begin position="871"/>
        <end position="887"/>
    </location>
</feature>
<dbReference type="InterPro" id="IPR001478">
    <property type="entry name" value="PDZ"/>
</dbReference>
<dbReference type="InterPro" id="IPR036034">
    <property type="entry name" value="PDZ_sf"/>
</dbReference>
<keyword evidence="3" id="KW-0966">Cell projection</keyword>
<evidence type="ECO:0000256" key="2">
    <source>
        <dbReference type="ARBA" id="ARBA00022737"/>
    </source>
</evidence>
<sequence length="1293" mass="143880">MALVRSRSSDIPQHRSVSTSTRQLQEALYTHLDDLEKSAFIDALSAYGAHRDIFELVNALRKILNTPVKRNLFPLVKKIIRPGDSKAFDLLTKADKQSGTLPRPHLYRPHIADINVLNKHRASSLPDISRGTRVAPPTGEPRAALPSRYRPSPNRRGAWSGGEEEAEPRNDRQAWGLVADKHKTHSTRPKNSSDEIDGEVFEIDIGEPSLAGEGFGFTIRGGVEHEMGVYVSSVDHGSTAYKNGLTVGDLLLEVNNISFRGIPHQEAVKIIKAATRLQLVVSRVGRIPGSHTVLESFRWTDPKGRPVSPPPEGSGGVAGEDDGRGRSGTRMLQGSDERKINIMVQKGQGLGLMIRGGNEYGLGIFVSGIDPCSVAENAGIKLGDQIIDVNGRSFLDISHSQAVSHLKKGRHLIMTVRDIGKIPFAKTVIDEKGWIESTRVNSYSKSGSTRSLSGSVTDQDTDWKIQLRQKNSPWSQNREDRKENQGQISLDGGQSRNGERVVIHDQAKIWLNPSEHATLNYYLGEYDKQTIGIQGLTQAMLELLNTPAKLTLLSDLRSAIRGKDLDMYDKAITAREKQVSLASARKQLAPDTLSLASYDSADIRLRDKYKQTMFSKPVARKQLAPDTLSLASYDSADIRLRDKYKQTMFSKPATLTKAPTAMEPLDFNLDTRRSSGQHAPYFTLSDASHDYTDMSSGKTRDRQKLKLTSRTKGRRLSRSTPDLSKADVEDLGTGPPVLRQQIRHRTRPSRSRSKSPGAGLRTLSRRKSEEPSDDSGVEITGHLGQHTRAQESDPREVTNGRNRHHHHQQQQQQQQQQQYITHQQKQQQQTTNNSNRNSSNNINSSYHHHRRERQRPAHRQEDSTTTDEDVATQTTTHRSRLHTLTPRGRNRSVSRDSSSRIKPRSRSTSSSRQPGSTPRGEAQERVFLTVPVEYPLQTESDRGRTPRRYGFPRENTSAFERRSSSSSVSPKHQYSVSSHQYQSLQQQQQKQQQQQQQQSRSREGKTNRRAPQRQDSYNTDTSASESTIGKYDRSESSARTSSTLTINGKKVSTSVSPKLFNTMVIEDTLMSSPSNWNNHQGNTTKQSEQGSCEQDNAGDTKGQPNLQNDTHQRRRLLSQPKRIPLYLSPKRGPPEKDISKDYERTGKRASVDEARNLKRESVDSKTTSNFGEHTASSKKSLPSGNIPLIQINSKTLPRAASEASNKSKPKTRCQGNQFGLMGTRAGDTRFNPSGCGRGRGSSGVEHLLPAQEVYGLSPGDFAPNWLGRCQSNVVASDISHGIPALSRSCLAAR</sequence>
<dbReference type="STRING" id="188477.A0A3S1I4U8"/>
<dbReference type="SMART" id="SM00228">
    <property type="entry name" value="PDZ"/>
    <property type="match status" value="2"/>
</dbReference>
<feature type="domain" description="PDZ" evidence="5">
    <location>
        <begin position="339"/>
        <end position="408"/>
    </location>
</feature>
<keyword evidence="7" id="KW-1185">Reference proteome</keyword>
<feature type="compositionally biased region" description="Low complexity" evidence="4">
    <location>
        <begin position="964"/>
        <end position="999"/>
    </location>
</feature>
<feature type="region of interest" description="Disordered" evidence="4">
    <location>
        <begin position="470"/>
        <end position="497"/>
    </location>
</feature>
<comment type="caution">
    <text evidence="6">The sequence shown here is derived from an EMBL/GenBank/DDBJ whole genome shotgun (WGS) entry which is preliminary data.</text>
</comment>
<feature type="region of interest" description="Disordered" evidence="4">
    <location>
        <begin position="670"/>
        <end position="1045"/>
    </location>
</feature>
<dbReference type="GO" id="GO:0005886">
    <property type="term" value="C:plasma membrane"/>
    <property type="evidence" value="ECO:0007669"/>
    <property type="project" value="TreeGrafter"/>
</dbReference>
<accession>A0A3S1I4U8</accession>
<feature type="compositionally biased region" description="Basic residues" evidence="4">
    <location>
        <begin position="705"/>
        <end position="717"/>
    </location>
</feature>
<organism evidence="6 7">
    <name type="scientific">Elysia chlorotica</name>
    <name type="common">Eastern emerald elysia</name>
    <name type="synonym">Sea slug</name>
    <dbReference type="NCBI Taxonomy" id="188477"/>
    <lineage>
        <taxon>Eukaryota</taxon>
        <taxon>Metazoa</taxon>
        <taxon>Spiralia</taxon>
        <taxon>Lophotrochozoa</taxon>
        <taxon>Mollusca</taxon>
        <taxon>Gastropoda</taxon>
        <taxon>Heterobranchia</taxon>
        <taxon>Euthyneura</taxon>
        <taxon>Panpulmonata</taxon>
        <taxon>Sacoglossa</taxon>
        <taxon>Placobranchoidea</taxon>
        <taxon>Plakobranchidae</taxon>
        <taxon>Elysia</taxon>
    </lineage>
</organism>
<dbReference type="Proteomes" id="UP000271974">
    <property type="component" value="Unassembled WGS sequence"/>
</dbReference>
<dbReference type="PANTHER" id="PTHR23116:SF29">
    <property type="entry name" value="PDZ DOMAIN-CONTAINING PROTEIN 7"/>
    <property type="match status" value="1"/>
</dbReference>
<evidence type="ECO:0000313" key="6">
    <source>
        <dbReference type="EMBL" id="RUS92232.1"/>
    </source>
</evidence>
<feature type="compositionally biased region" description="Basic and acidic residues" evidence="4">
    <location>
        <begin position="788"/>
        <end position="798"/>
    </location>
</feature>
<dbReference type="Pfam" id="PF00595">
    <property type="entry name" value="PDZ"/>
    <property type="match status" value="2"/>
</dbReference>
<dbReference type="PROSITE" id="PS50106">
    <property type="entry name" value="PDZ"/>
    <property type="match status" value="2"/>
</dbReference>
<feature type="compositionally biased region" description="Basic and acidic residues" evidence="4">
    <location>
        <begin position="687"/>
        <end position="704"/>
    </location>
</feature>
<feature type="compositionally biased region" description="Polar residues" evidence="4">
    <location>
        <begin position="1071"/>
        <end position="1094"/>
    </location>
</feature>
<gene>
    <name evidence="6" type="ORF">EGW08_000085</name>
</gene>
<feature type="compositionally biased region" description="Low complexity" evidence="4">
    <location>
        <begin position="809"/>
        <end position="845"/>
    </location>
</feature>
<dbReference type="OrthoDB" id="10029564at2759"/>
<dbReference type="CDD" id="cd06741">
    <property type="entry name" value="PDZ2_FL-whirlin"/>
    <property type="match status" value="1"/>
</dbReference>
<feature type="compositionally biased region" description="Low complexity" evidence="4">
    <location>
        <begin position="906"/>
        <end position="919"/>
    </location>
</feature>
<dbReference type="Gene3D" id="2.30.42.10">
    <property type="match status" value="2"/>
</dbReference>
<feature type="compositionally biased region" description="Basic and acidic residues" evidence="4">
    <location>
        <begin position="1132"/>
        <end position="1163"/>
    </location>
</feature>
<dbReference type="EMBL" id="RQTK01000001">
    <property type="protein sequence ID" value="RUS92232.1"/>
    <property type="molecule type" value="Genomic_DNA"/>
</dbReference>
<feature type="compositionally biased region" description="Polar residues" evidence="4">
    <location>
        <begin position="1013"/>
        <end position="1027"/>
    </location>
</feature>